<evidence type="ECO:0000313" key="4">
    <source>
        <dbReference type="Proteomes" id="UP000184031"/>
    </source>
</evidence>
<gene>
    <name evidence="2" type="ORF">SAMN04487891_104136</name>
    <name evidence="3" type="ORF">SAMN05216293_2466</name>
</gene>
<evidence type="ECO:0000313" key="5">
    <source>
        <dbReference type="Proteomes" id="UP000198940"/>
    </source>
</evidence>
<evidence type="ECO:0008006" key="6">
    <source>
        <dbReference type="Google" id="ProtNLM"/>
    </source>
</evidence>
<reference evidence="3 4" key="1">
    <citation type="submission" date="2016-11" db="EMBL/GenBank/DDBJ databases">
        <authorList>
            <person name="Varghese N."/>
            <person name="Submissions S."/>
        </authorList>
    </citation>
    <scope>NUCLEOTIDE SEQUENCE [LARGE SCALE GENOMIC DNA]</scope>
    <source>
        <strain evidence="3 4">CGMCC 1.12174</strain>
        <strain evidence="2 5">DSM 26351</strain>
    </source>
</reference>
<dbReference type="EMBL" id="FRAT01000006">
    <property type="protein sequence ID" value="SHL01776.1"/>
    <property type="molecule type" value="Genomic_DNA"/>
</dbReference>
<accession>A0A1M6X775</accession>
<sequence>MTSASKGFTINSKNMILANVQKVQNLLKYTFGIVPIVAGLDKFTNLLTDWSQYMSTGLIEALPVDIGIFMGIIGVVEIAAGVVVFVRTIIGGYIVALWLTLIALVLIFTGNHFDVAVRDLVMAIAALSLVKLSE</sequence>
<comment type="caution">
    <text evidence="3">The sequence shown here is derived from an EMBL/GenBank/DDBJ whole genome shotgun (WGS) entry which is preliminary data.</text>
</comment>
<organism evidence="3 4">
    <name type="scientific">Flagellimonas taeanensis</name>
    <dbReference type="NCBI Taxonomy" id="1005926"/>
    <lineage>
        <taxon>Bacteria</taxon>
        <taxon>Pseudomonadati</taxon>
        <taxon>Bacteroidota</taxon>
        <taxon>Flavobacteriia</taxon>
        <taxon>Flavobacteriales</taxon>
        <taxon>Flavobacteriaceae</taxon>
        <taxon>Flagellimonas</taxon>
    </lineage>
</organism>
<protein>
    <recommendedName>
        <fullName evidence="6">DoxX protein</fullName>
    </recommendedName>
</protein>
<evidence type="ECO:0000256" key="1">
    <source>
        <dbReference type="SAM" id="Phobius"/>
    </source>
</evidence>
<evidence type="ECO:0000313" key="3">
    <source>
        <dbReference type="EMBL" id="SHL01776.1"/>
    </source>
</evidence>
<dbReference type="STRING" id="1055723.SAMN05216293_2466"/>
<proteinExistence type="predicted"/>
<dbReference type="Proteomes" id="UP000184031">
    <property type="component" value="Unassembled WGS sequence"/>
</dbReference>
<feature type="transmembrane region" description="Helical" evidence="1">
    <location>
        <begin position="66"/>
        <end position="86"/>
    </location>
</feature>
<feature type="transmembrane region" description="Helical" evidence="1">
    <location>
        <begin position="93"/>
        <end position="109"/>
    </location>
</feature>
<dbReference type="AlphaFoldDB" id="A0A1M6X775"/>
<keyword evidence="1" id="KW-0812">Transmembrane</keyword>
<keyword evidence="5" id="KW-1185">Reference proteome</keyword>
<name>A0A1M6X775_9FLAO</name>
<keyword evidence="1" id="KW-1133">Transmembrane helix</keyword>
<evidence type="ECO:0000313" key="2">
    <source>
        <dbReference type="EMBL" id="SFB97292.1"/>
    </source>
</evidence>
<dbReference type="Proteomes" id="UP000198940">
    <property type="component" value="Unassembled WGS sequence"/>
</dbReference>
<dbReference type="EMBL" id="FOKU01000004">
    <property type="protein sequence ID" value="SFB97292.1"/>
    <property type="molecule type" value="Genomic_DNA"/>
</dbReference>
<keyword evidence="1" id="KW-0472">Membrane</keyword>